<dbReference type="Pfam" id="PF00685">
    <property type="entry name" value="Sulfotransfer_1"/>
    <property type="match status" value="1"/>
</dbReference>
<dbReference type="GO" id="GO:0006584">
    <property type="term" value="P:catecholamine metabolic process"/>
    <property type="evidence" value="ECO:0007669"/>
    <property type="project" value="UniProtKB-KW"/>
</dbReference>
<dbReference type="RefSeq" id="XP_005724303.1">
    <property type="nucleotide sequence ID" value="XM_005724246.1"/>
</dbReference>
<evidence type="ECO:0000256" key="4">
    <source>
        <dbReference type="ARBA" id="ARBA00022679"/>
    </source>
</evidence>
<accession>A0A9Y3QT26</accession>
<feature type="region of interest" description="Disordered" evidence="7">
    <location>
        <begin position="19"/>
        <end position="42"/>
    </location>
</feature>
<evidence type="ECO:0000313" key="9">
    <source>
        <dbReference type="Proteomes" id="UP000695023"/>
    </source>
</evidence>
<dbReference type="PANTHER" id="PTHR11783">
    <property type="entry name" value="SULFOTRANSFERASE SULT"/>
    <property type="match status" value="1"/>
</dbReference>
<keyword evidence="4 6" id="KW-0808">Transferase</keyword>
<protein>
    <recommendedName>
        <fullName evidence="6">Sulfotransferase</fullName>
        <ecNumber evidence="6">2.8.2.-</ecNumber>
    </recommendedName>
</protein>
<gene>
    <name evidence="10" type="primary">sult5a1</name>
</gene>
<name>A0A9Y3QT26_9CICH</name>
<sequence>MECFSVSVWSLSVCSQQERHATGEPRGREAGGATDRQSYRADHKKEIRAEAAERISKAVNSLLKVDMARLDVTEMFHGISFPGHLHTQDSLKYAVSFPFLDTDILIVSYPKSGTTWLQEVVTLIRTRGNPGLSQTVENWKRAPWLEHYYSSALLEALPTTARVITTHLPHHLLGPALQHSKTKVIYVSRNPKDVVVSFYHFHKMANFLPEPHSFPDFLDRFLDETVSFGSWFDHIKGWTSQINSNLLHITYEEMSLDLHGTIKKISSFLQCPLVEDEVNNCVKHCSFSSMKENKMINYTLVPQEIMDHSKGSFMRKGKVGDWKNMFTEEDSRKFETVFTSKMMENSTLEFVWE</sequence>
<dbReference type="GO" id="GO:0005737">
    <property type="term" value="C:cytoplasm"/>
    <property type="evidence" value="ECO:0007669"/>
    <property type="project" value="UniProtKB-SubCell"/>
</dbReference>
<dbReference type="Gene3D" id="3.40.50.300">
    <property type="entry name" value="P-loop containing nucleotide triphosphate hydrolases"/>
    <property type="match status" value="1"/>
</dbReference>
<evidence type="ECO:0000256" key="1">
    <source>
        <dbReference type="ARBA" id="ARBA00004496"/>
    </source>
</evidence>
<evidence type="ECO:0000256" key="3">
    <source>
        <dbReference type="ARBA" id="ARBA00022490"/>
    </source>
</evidence>
<evidence type="ECO:0000256" key="6">
    <source>
        <dbReference type="RuleBase" id="RU361155"/>
    </source>
</evidence>
<proteinExistence type="inferred from homology"/>
<comment type="similarity">
    <text evidence="2 6">Belongs to the sulfotransferase 1 family.</text>
</comment>
<evidence type="ECO:0000256" key="2">
    <source>
        <dbReference type="ARBA" id="ARBA00005771"/>
    </source>
</evidence>
<dbReference type="AlphaFoldDB" id="A0A9Y3QT26"/>
<comment type="subcellular location">
    <subcellularLocation>
        <location evidence="1">Cytoplasm</location>
    </subcellularLocation>
</comment>
<keyword evidence="5" id="KW-0128">Catecholamine metabolism</keyword>
<dbReference type="FunFam" id="3.40.50.300:FF:000433">
    <property type="entry name" value="Estrogen sulfotransferase"/>
    <property type="match status" value="1"/>
</dbReference>
<organism evidence="9 10">
    <name type="scientific">Pundamilia nyererei</name>
    <dbReference type="NCBI Taxonomy" id="303518"/>
    <lineage>
        <taxon>Eukaryota</taxon>
        <taxon>Metazoa</taxon>
        <taxon>Chordata</taxon>
        <taxon>Craniata</taxon>
        <taxon>Vertebrata</taxon>
        <taxon>Euteleostomi</taxon>
        <taxon>Actinopterygii</taxon>
        <taxon>Neopterygii</taxon>
        <taxon>Teleostei</taxon>
        <taxon>Neoteleostei</taxon>
        <taxon>Acanthomorphata</taxon>
        <taxon>Ovalentaria</taxon>
        <taxon>Cichlomorphae</taxon>
        <taxon>Cichliformes</taxon>
        <taxon>Cichlidae</taxon>
        <taxon>African cichlids</taxon>
        <taxon>Pseudocrenilabrinae</taxon>
        <taxon>Haplochromini</taxon>
        <taxon>Pundamilia</taxon>
    </lineage>
</organism>
<evidence type="ECO:0000256" key="7">
    <source>
        <dbReference type="SAM" id="MobiDB-lite"/>
    </source>
</evidence>
<keyword evidence="3" id="KW-0963">Cytoplasm</keyword>
<keyword evidence="9" id="KW-1185">Reference proteome</keyword>
<dbReference type="InterPro" id="IPR027417">
    <property type="entry name" value="P-loop_NTPase"/>
</dbReference>
<dbReference type="GO" id="GO:0006805">
    <property type="term" value="P:xenobiotic metabolic process"/>
    <property type="evidence" value="ECO:0007669"/>
    <property type="project" value="UniProtKB-ARBA"/>
</dbReference>
<reference evidence="10" key="1">
    <citation type="submission" date="2025-08" db="UniProtKB">
        <authorList>
            <consortium name="RefSeq"/>
        </authorList>
    </citation>
    <scope>IDENTIFICATION</scope>
</reference>
<evidence type="ECO:0000259" key="8">
    <source>
        <dbReference type="Pfam" id="PF00685"/>
    </source>
</evidence>
<dbReference type="Proteomes" id="UP000695023">
    <property type="component" value="Unplaced"/>
</dbReference>
<dbReference type="CTD" id="57429"/>
<dbReference type="SUPFAM" id="SSF52540">
    <property type="entry name" value="P-loop containing nucleoside triphosphate hydrolases"/>
    <property type="match status" value="1"/>
</dbReference>
<evidence type="ECO:0000256" key="5">
    <source>
        <dbReference type="ARBA" id="ARBA00022939"/>
    </source>
</evidence>
<dbReference type="EC" id="2.8.2.-" evidence="6"/>
<dbReference type="GO" id="GO:0008146">
    <property type="term" value="F:sulfotransferase activity"/>
    <property type="evidence" value="ECO:0007669"/>
    <property type="project" value="InterPro"/>
</dbReference>
<dbReference type="InterPro" id="IPR000863">
    <property type="entry name" value="Sulfotransferase_dom"/>
</dbReference>
<evidence type="ECO:0000313" key="10">
    <source>
        <dbReference type="RefSeq" id="XP_005724303.1"/>
    </source>
</evidence>
<feature type="domain" description="Sulfotransferase" evidence="8">
    <location>
        <begin position="101"/>
        <end position="344"/>
    </location>
</feature>
<feature type="compositionally biased region" description="Basic and acidic residues" evidence="7">
    <location>
        <begin position="19"/>
        <end position="29"/>
    </location>
</feature>